<protein>
    <submittedName>
        <fullName evidence="2">Uncharacterized protein</fullName>
    </submittedName>
</protein>
<reference evidence="2 3" key="1">
    <citation type="submission" date="2024-03" db="EMBL/GenBank/DDBJ databases">
        <title>A high-quality draft genome sequence of Diaporthe vaccinii, a causative agent of upright dieback and viscid rot disease in cranberry plants.</title>
        <authorList>
            <person name="Sarrasin M."/>
            <person name="Lang B.F."/>
            <person name="Burger G."/>
        </authorList>
    </citation>
    <scope>NUCLEOTIDE SEQUENCE [LARGE SCALE GENOMIC DNA]</scope>
    <source>
        <strain evidence="2 3">IS7</strain>
    </source>
</reference>
<gene>
    <name evidence="2" type="ORF">FJTKL_03654</name>
</gene>
<feature type="chain" id="PRO_5045439238" evidence="1">
    <location>
        <begin position="24"/>
        <end position="150"/>
    </location>
</feature>
<accession>A0ABR4DUR7</accession>
<dbReference type="EMBL" id="JBAWTH010000166">
    <property type="protein sequence ID" value="KAL2274111.1"/>
    <property type="molecule type" value="Genomic_DNA"/>
</dbReference>
<keyword evidence="1" id="KW-0732">Signal</keyword>
<evidence type="ECO:0000313" key="3">
    <source>
        <dbReference type="Proteomes" id="UP001600888"/>
    </source>
</evidence>
<keyword evidence="3" id="KW-1185">Reference proteome</keyword>
<feature type="signal peptide" evidence="1">
    <location>
        <begin position="1"/>
        <end position="23"/>
    </location>
</feature>
<organism evidence="2 3">
    <name type="scientific">Diaporthe vaccinii</name>
    <dbReference type="NCBI Taxonomy" id="105482"/>
    <lineage>
        <taxon>Eukaryota</taxon>
        <taxon>Fungi</taxon>
        <taxon>Dikarya</taxon>
        <taxon>Ascomycota</taxon>
        <taxon>Pezizomycotina</taxon>
        <taxon>Sordariomycetes</taxon>
        <taxon>Sordariomycetidae</taxon>
        <taxon>Diaporthales</taxon>
        <taxon>Diaporthaceae</taxon>
        <taxon>Diaporthe</taxon>
        <taxon>Diaporthe eres species complex</taxon>
    </lineage>
</organism>
<sequence length="150" mass="17060">MQAFYFAFCLLLSLLGFGSVALADDDPGCTTCTADCISHCEDYIDFDNPLPDYQMVHCSGHQVPEESRIKTMARMMDWCYCGNELNTNGLDKNKHEPCDAIEDWYSALGNVTRECGIGNTGFFYDAHRQIAWGFETYQDKSFCDNVRWAK</sequence>
<dbReference type="Proteomes" id="UP001600888">
    <property type="component" value="Unassembled WGS sequence"/>
</dbReference>
<name>A0ABR4DUR7_9PEZI</name>
<proteinExistence type="predicted"/>
<evidence type="ECO:0000256" key="1">
    <source>
        <dbReference type="SAM" id="SignalP"/>
    </source>
</evidence>
<comment type="caution">
    <text evidence="2">The sequence shown here is derived from an EMBL/GenBank/DDBJ whole genome shotgun (WGS) entry which is preliminary data.</text>
</comment>
<evidence type="ECO:0000313" key="2">
    <source>
        <dbReference type="EMBL" id="KAL2274111.1"/>
    </source>
</evidence>